<comment type="caution">
    <text evidence="11">The sequence shown here is derived from an EMBL/GenBank/DDBJ whole genome shotgun (WGS) entry which is preliminary data.</text>
</comment>
<dbReference type="SUPFAM" id="SSF47699">
    <property type="entry name" value="Bifunctional inhibitor/lipid-transfer protein/seed storage 2S albumin"/>
    <property type="match status" value="1"/>
</dbReference>
<evidence type="ECO:0000256" key="4">
    <source>
        <dbReference type="ARBA" id="ARBA00022622"/>
    </source>
</evidence>
<dbReference type="PROSITE" id="PS51257">
    <property type="entry name" value="PROKAR_LIPOPROTEIN"/>
    <property type="match status" value="1"/>
</dbReference>
<keyword evidence="12" id="KW-1185">Reference proteome</keyword>
<gene>
    <name evidence="11" type="ORF">DH2020_021761</name>
</gene>
<protein>
    <recommendedName>
        <fullName evidence="10">Bifunctional inhibitor/plant lipid transfer protein/seed storage helical domain-containing protein</fullName>
    </recommendedName>
</protein>
<evidence type="ECO:0000256" key="8">
    <source>
        <dbReference type="ARBA" id="ARBA00023288"/>
    </source>
</evidence>
<feature type="domain" description="Bifunctional inhibitor/plant lipid transfer protein/seed storage helical" evidence="10">
    <location>
        <begin position="24"/>
        <end position="109"/>
    </location>
</feature>
<comment type="subcellular location">
    <subcellularLocation>
        <location evidence="1">Cell membrane</location>
        <topology evidence="1">Lipid-anchor</topology>
        <topology evidence="1">GPI-anchor</topology>
    </subcellularLocation>
</comment>
<evidence type="ECO:0000259" key="10">
    <source>
        <dbReference type="Pfam" id="PF14368"/>
    </source>
</evidence>
<comment type="similarity">
    <text evidence="2">Belongs to the plant LTP family.</text>
</comment>
<dbReference type="PANTHER" id="PTHR33044">
    <property type="entry name" value="BIFUNCTIONAL INHIBITOR/LIPID-TRANSFER PROTEIN/SEED STORAGE 2S ALBUMIN SUPERFAMILY PROTEIN-RELATED"/>
    <property type="match status" value="1"/>
</dbReference>
<keyword evidence="8" id="KW-0449">Lipoprotein</keyword>
<evidence type="ECO:0000256" key="9">
    <source>
        <dbReference type="SAM" id="SignalP"/>
    </source>
</evidence>
<dbReference type="InterPro" id="IPR036312">
    <property type="entry name" value="Bifun_inhib/LTP/seed_sf"/>
</dbReference>
<dbReference type="Gene3D" id="1.10.110.10">
    <property type="entry name" value="Plant lipid-transfer and hydrophobic proteins"/>
    <property type="match status" value="1"/>
</dbReference>
<dbReference type="EMBL" id="JABTTQ020000012">
    <property type="protein sequence ID" value="KAK6144941.1"/>
    <property type="molecule type" value="Genomic_DNA"/>
</dbReference>
<feature type="signal peptide" evidence="9">
    <location>
        <begin position="1"/>
        <end position="26"/>
    </location>
</feature>
<keyword evidence="6" id="KW-1015">Disulfide bond</keyword>
<evidence type="ECO:0000256" key="3">
    <source>
        <dbReference type="ARBA" id="ARBA00022475"/>
    </source>
</evidence>
<evidence type="ECO:0000313" key="12">
    <source>
        <dbReference type="Proteomes" id="UP001318860"/>
    </source>
</evidence>
<accession>A0ABR0WDS3</accession>
<organism evidence="11 12">
    <name type="scientific">Rehmannia glutinosa</name>
    <name type="common">Chinese foxglove</name>
    <dbReference type="NCBI Taxonomy" id="99300"/>
    <lineage>
        <taxon>Eukaryota</taxon>
        <taxon>Viridiplantae</taxon>
        <taxon>Streptophyta</taxon>
        <taxon>Embryophyta</taxon>
        <taxon>Tracheophyta</taxon>
        <taxon>Spermatophyta</taxon>
        <taxon>Magnoliopsida</taxon>
        <taxon>eudicotyledons</taxon>
        <taxon>Gunneridae</taxon>
        <taxon>Pentapetalae</taxon>
        <taxon>asterids</taxon>
        <taxon>lamiids</taxon>
        <taxon>Lamiales</taxon>
        <taxon>Orobanchaceae</taxon>
        <taxon>Rehmannieae</taxon>
        <taxon>Rehmannia</taxon>
    </lineage>
</organism>
<dbReference type="CDD" id="cd00010">
    <property type="entry name" value="AAI_LTSS"/>
    <property type="match status" value="1"/>
</dbReference>
<evidence type="ECO:0000256" key="2">
    <source>
        <dbReference type="ARBA" id="ARBA00009748"/>
    </source>
</evidence>
<dbReference type="InterPro" id="IPR043325">
    <property type="entry name" value="LTSS"/>
</dbReference>
<proteinExistence type="inferred from homology"/>
<evidence type="ECO:0000313" key="11">
    <source>
        <dbReference type="EMBL" id="KAK6144941.1"/>
    </source>
</evidence>
<name>A0ABR0WDS3_REHGL</name>
<evidence type="ECO:0000256" key="6">
    <source>
        <dbReference type="ARBA" id="ARBA00023157"/>
    </source>
</evidence>
<keyword evidence="5 9" id="KW-0732">Signal</keyword>
<keyword evidence="3" id="KW-1003">Cell membrane</keyword>
<evidence type="ECO:0000256" key="1">
    <source>
        <dbReference type="ARBA" id="ARBA00004609"/>
    </source>
</evidence>
<keyword evidence="4" id="KW-0472">Membrane</keyword>
<sequence>MKLKVVLSGLIPIMILFSCLVSENLAQEQQHQQCMNELRFCINYLNNDTSQPSDSCCQPLDYVIKTIPECLCNLMNFMGANVAEQIGINVSNAQALPSRCGQHINPLRCITGTPDARSQDSIPNSASSKFWSLSSVVVVGGSSMILILQGL</sequence>
<evidence type="ECO:0000256" key="5">
    <source>
        <dbReference type="ARBA" id="ARBA00022729"/>
    </source>
</evidence>
<dbReference type="Proteomes" id="UP001318860">
    <property type="component" value="Unassembled WGS sequence"/>
</dbReference>
<evidence type="ECO:0000256" key="7">
    <source>
        <dbReference type="ARBA" id="ARBA00023180"/>
    </source>
</evidence>
<keyword evidence="7" id="KW-0325">Glycoprotein</keyword>
<feature type="chain" id="PRO_5045553422" description="Bifunctional inhibitor/plant lipid transfer protein/seed storage helical domain-containing protein" evidence="9">
    <location>
        <begin position="27"/>
        <end position="151"/>
    </location>
</feature>
<dbReference type="Pfam" id="PF14368">
    <property type="entry name" value="LTP_2"/>
    <property type="match status" value="1"/>
</dbReference>
<keyword evidence="4" id="KW-0336">GPI-anchor</keyword>
<dbReference type="InterPro" id="IPR016140">
    <property type="entry name" value="Bifunc_inhib/LTP/seed_store"/>
</dbReference>
<reference evidence="11 12" key="1">
    <citation type="journal article" date="2021" name="Comput. Struct. Biotechnol. J.">
        <title>De novo genome assembly of the potent medicinal plant Rehmannia glutinosa using nanopore technology.</title>
        <authorList>
            <person name="Ma L."/>
            <person name="Dong C."/>
            <person name="Song C."/>
            <person name="Wang X."/>
            <person name="Zheng X."/>
            <person name="Niu Y."/>
            <person name="Chen S."/>
            <person name="Feng W."/>
        </authorList>
    </citation>
    <scope>NUCLEOTIDE SEQUENCE [LARGE SCALE GENOMIC DNA]</scope>
    <source>
        <strain evidence="11">DH-2019</strain>
    </source>
</reference>